<dbReference type="RefSeq" id="WP_037502403.1">
    <property type="nucleotide sequence ID" value="NZ_JJMU01000063.1"/>
</dbReference>
<protein>
    <recommendedName>
        <fullName evidence="4">Transmembrane protein</fullName>
    </recommendedName>
</protein>
<proteinExistence type="predicted"/>
<reference evidence="3" key="1">
    <citation type="submission" date="2014-04" db="EMBL/GenBank/DDBJ databases">
        <title>Whole-Genome optical mapping and complete genome sequence of Sphingobacterium deserti sp. nov., a new spaces isolated from desert in the west of China.</title>
        <authorList>
            <person name="Teng C."/>
            <person name="Zhou Z."/>
            <person name="Li X."/>
            <person name="Chen M."/>
            <person name="Lin M."/>
            <person name="Wang L."/>
            <person name="Su S."/>
            <person name="Zhang C."/>
            <person name="Zhang W."/>
        </authorList>
    </citation>
    <scope>NUCLEOTIDE SEQUENCE [LARGE SCALE GENOMIC DNA]</scope>
    <source>
        <strain evidence="3">ACCC05744</strain>
    </source>
</reference>
<feature type="transmembrane region" description="Helical" evidence="1">
    <location>
        <begin position="37"/>
        <end position="55"/>
    </location>
</feature>
<feature type="transmembrane region" description="Helical" evidence="1">
    <location>
        <begin position="67"/>
        <end position="87"/>
    </location>
</feature>
<evidence type="ECO:0000256" key="1">
    <source>
        <dbReference type="SAM" id="Phobius"/>
    </source>
</evidence>
<evidence type="ECO:0000313" key="3">
    <source>
        <dbReference type="Proteomes" id="UP000031802"/>
    </source>
</evidence>
<keyword evidence="1" id="KW-0812">Transmembrane</keyword>
<sequence>MENIQNEQKYTYLSSFKEEDMKTLLEEYERYQKQSNFIRTPGFLMLAVIGIFRFLQGSLPKDVLNMTSVLAILGLLGWTIYIGFGLIKQKKSLQANLETMSHAQSLPFKEVKKEFNSLVKEVYSGPKI</sequence>
<reference evidence="2 3" key="2">
    <citation type="journal article" date="2015" name="PLoS ONE">
        <title>Whole-Genome Optical Mapping and Finished Genome Sequence of Sphingobacterium deserti sp. nov., a New Species Isolated from the Western Desert of China.</title>
        <authorList>
            <person name="Teng C."/>
            <person name="Zhou Z."/>
            <person name="Molnar I."/>
            <person name="Li X."/>
            <person name="Tang R."/>
            <person name="Chen M."/>
            <person name="Wang L."/>
            <person name="Su S."/>
            <person name="Zhang W."/>
            <person name="Lin M."/>
        </authorList>
    </citation>
    <scope>NUCLEOTIDE SEQUENCE [LARGE SCALE GENOMIC DNA]</scope>
    <source>
        <strain evidence="3">ACCC05744</strain>
    </source>
</reference>
<evidence type="ECO:0000313" key="2">
    <source>
        <dbReference type="EMBL" id="KGE12835.1"/>
    </source>
</evidence>
<dbReference type="AlphaFoldDB" id="A0A0B8T6H5"/>
<dbReference type="EMBL" id="JJMU01000063">
    <property type="protein sequence ID" value="KGE12835.1"/>
    <property type="molecule type" value="Genomic_DNA"/>
</dbReference>
<organism evidence="2 3">
    <name type="scientific">Sphingobacterium deserti</name>
    <dbReference type="NCBI Taxonomy" id="1229276"/>
    <lineage>
        <taxon>Bacteria</taxon>
        <taxon>Pseudomonadati</taxon>
        <taxon>Bacteroidota</taxon>
        <taxon>Sphingobacteriia</taxon>
        <taxon>Sphingobacteriales</taxon>
        <taxon>Sphingobacteriaceae</taxon>
        <taxon>Sphingobacterium</taxon>
    </lineage>
</organism>
<dbReference type="OrthoDB" id="711786at2"/>
<comment type="caution">
    <text evidence="2">The sequence shown here is derived from an EMBL/GenBank/DDBJ whole genome shotgun (WGS) entry which is preliminary data.</text>
</comment>
<dbReference type="PATRIC" id="fig|1229276.3.peg.3501"/>
<keyword evidence="1" id="KW-1133">Transmembrane helix</keyword>
<keyword evidence="1" id="KW-0472">Membrane</keyword>
<accession>A0A0B8T6H5</accession>
<name>A0A0B8T6H5_9SPHI</name>
<dbReference type="Proteomes" id="UP000031802">
    <property type="component" value="Unassembled WGS sequence"/>
</dbReference>
<keyword evidence="3" id="KW-1185">Reference proteome</keyword>
<gene>
    <name evidence="2" type="ORF">DI53_3389</name>
</gene>
<evidence type="ECO:0008006" key="4">
    <source>
        <dbReference type="Google" id="ProtNLM"/>
    </source>
</evidence>